<dbReference type="GO" id="GO:0045202">
    <property type="term" value="C:synapse"/>
    <property type="evidence" value="ECO:0007669"/>
    <property type="project" value="UniProtKB-SubCell"/>
</dbReference>
<dbReference type="OMA" id="WGRTEHC"/>
<feature type="domain" description="TLDc" evidence="8">
    <location>
        <begin position="384"/>
        <end position="556"/>
    </location>
</feature>
<reference evidence="10" key="1">
    <citation type="submission" date="2012-12" db="EMBL/GenBank/DDBJ databases">
        <authorList>
            <person name="Hellsten U."/>
            <person name="Grimwood J."/>
            <person name="Chapman J.A."/>
            <person name="Shapiro H."/>
            <person name="Aerts A."/>
            <person name="Otillar R.P."/>
            <person name="Terry A.Y."/>
            <person name="Boore J.L."/>
            <person name="Simakov O."/>
            <person name="Marletaz F."/>
            <person name="Cho S.-J."/>
            <person name="Edsinger-Gonzales E."/>
            <person name="Havlak P."/>
            <person name="Kuo D.-H."/>
            <person name="Larsson T."/>
            <person name="Lv J."/>
            <person name="Arendt D."/>
            <person name="Savage R."/>
            <person name="Osoegawa K."/>
            <person name="de Jong P."/>
            <person name="Lindberg D.R."/>
            <person name="Seaver E.C."/>
            <person name="Weisblat D.A."/>
            <person name="Putnam N.H."/>
            <person name="Grigoriev I.V."/>
            <person name="Rokhsar D.S."/>
        </authorList>
    </citation>
    <scope>NUCLEOTIDE SEQUENCE</scope>
    <source>
        <strain evidence="10">I ESC-2004</strain>
    </source>
</reference>
<dbReference type="SMART" id="SM00584">
    <property type="entry name" value="TLDc"/>
    <property type="match status" value="1"/>
</dbReference>
<dbReference type="HOGENOM" id="CLU_018035_1_1_1"/>
<evidence type="ECO:0000256" key="6">
    <source>
        <dbReference type="ARBA" id="ARBA00034103"/>
    </source>
</evidence>
<dbReference type="PANTHER" id="PTHR23354:SF122">
    <property type="entry name" value="GTPASE-ACTIVATING PROTEIN SKYWALKER"/>
    <property type="match status" value="1"/>
</dbReference>
<evidence type="ECO:0000313" key="9">
    <source>
        <dbReference type="EnsemblMetazoa" id="CapteP145836"/>
    </source>
</evidence>
<reference evidence="10" key="2">
    <citation type="journal article" date="2013" name="Nature">
        <title>Insights into bilaterian evolution from three spiralian genomes.</title>
        <authorList>
            <person name="Simakov O."/>
            <person name="Marletaz F."/>
            <person name="Cho S.J."/>
            <person name="Edsinger-Gonzales E."/>
            <person name="Havlak P."/>
            <person name="Hellsten U."/>
            <person name="Kuo D.H."/>
            <person name="Larsson T."/>
            <person name="Lv J."/>
            <person name="Arendt D."/>
            <person name="Savage R."/>
            <person name="Osoegawa K."/>
            <person name="de Jong P."/>
            <person name="Grimwood J."/>
            <person name="Chapman J.A."/>
            <person name="Shapiro H."/>
            <person name="Aerts A."/>
            <person name="Otillar R.P."/>
            <person name="Terry A.Y."/>
            <person name="Boore J.L."/>
            <person name="Grigoriev I.V."/>
            <person name="Lindberg D.R."/>
            <person name="Seaver E.C."/>
            <person name="Weisblat D.A."/>
            <person name="Putnam N.H."/>
            <person name="Rokhsar D.S."/>
        </authorList>
    </citation>
    <scope>NUCLEOTIDE SEQUENCE</scope>
    <source>
        <strain evidence="10">I ESC-2004</strain>
    </source>
</reference>
<accession>X1Z4D8</accession>
<dbReference type="GO" id="GO:0012505">
    <property type="term" value="C:endomembrane system"/>
    <property type="evidence" value="ECO:0007669"/>
    <property type="project" value="UniProtKB-SubCell"/>
</dbReference>
<proteinExistence type="predicted"/>
<dbReference type="SMART" id="SM00164">
    <property type="entry name" value="TBC"/>
    <property type="match status" value="1"/>
</dbReference>
<dbReference type="Pfam" id="PF00566">
    <property type="entry name" value="RabGAP-TBC"/>
    <property type="match status" value="1"/>
</dbReference>
<sequence length="558" mass="63140">MAAPFSSFVDRQFSPSISSAVSTKTKSESSSQELDDVLRSRDVKRLKVLLRSSSWTASDPIRAELWHKICCSLHKDVARGISIYPDLVTRVFGEDTAHDATLPPFIDISTLEHYHLTQAGVRVARRIVCILEQECPDITYSPALFAITCLLLHYMHEEDAYNALCAMLKSKEKYLTQTKISHDATKYMLKELAKKHAKACYQFMQKLKVPMENVLSRWLWWIFHDLPFHYLVRIVDCFLLEGPKVLLRVALAILQLYHKSQSKNSQLDTDVSRAISSFCEDIAGTVSVDKFLKVAFGIRGLSRKALAKLRIKQEMIVQSRINVSSMQSSMPLSPSVDSLSLKVVRSHSGPINVQDINSTLLNLEQQGLPARAPWVLPFANKCYYFVQWHDIFAWLPARWSLLQPHLLFSTSEHGTSLQTFFNKVDGYEPILIVIRTINGEVFGAFCSMDWATRKEQDRTMSYFGNGETFVFSFTGGHPRKFDWVGKLLKEKTPRGCELFMAGDLTRLNIGGGGGVAISLDENLNMGQSEKCDTFQSPPLVEGHYFQCGTVEAYSFESK</sequence>
<dbReference type="InterPro" id="IPR035969">
    <property type="entry name" value="Rab-GAP_TBC_sf"/>
</dbReference>
<evidence type="ECO:0000256" key="4">
    <source>
        <dbReference type="ARBA" id="ARBA00023136"/>
    </source>
</evidence>
<dbReference type="Pfam" id="PF07534">
    <property type="entry name" value="TLD"/>
    <property type="match status" value="1"/>
</dbReference>
<reference evidence="9" key="3">
    <citation type="submission" date="2015-06" db="UniProtKB">
        <authorList>
            <consortium name="EnsemblMetazoa"/>
        </authorList>
    </citation>
    <scope>IDENTIFICATION</scope>
</reference>
<dbReference type="InterPro" id="IPR000195">
    <property type="entry name" value="Rab-GAP-TBC_dom"/>
</dbReference>
<name>X1Z4D8_CAPTE</name>
<dbReference type="AlphaFoldDB" id="X1Z4D8"/>
<dbReference type="EMBL" id="AMQN01000188">
    <property type="status" value="NOT_ANNOTATED_CDS"/>
    <property type="molecule type" value="Genomic_DNA"/>
</dbReference>
<evidence type="ECO:0000256" key="5">
    <source>
        <dbReference type="ARBA" id="ARBA00023329"/>
    </source>
</evidence>
<evidence type="ECO:0008006" key="11">
    <source>
        <dbReference type="Google" id="ProtNLM"/>
    </source>
</evidence>
<evidence type="ECO:0000259" key="8">
    <source>
        <dbReference type="PROSITE" id="PS51886"/>
    </source>
</evidence>
<keyword evidence="10" id="KW-1185">Reference proteome</keyword>
<dbReference type="PROSITE" id="PS50086">
    <property type="entry name" value="TBC_RABGAP"/>
    <property type="match status" value="1"/>
</dbReference>
<evidence type="ECO:0000256" key="3">
    <source>
        <dbReference type="ARBA" id="ARBA00023018"/>
    </source>
</evidence>
<organism evidence="9 10">
    <name type="scientific">Capitella teleta</name>
    <name type="common">Polychaete worm</name>
    <dbReference type="NCBI Taxonomy" id="283909"/>
    <lineage>
        <taxon>Eukaryota</taxon>
        <taxon>Metazoa</taxon>
        <taxon>Spiralia</taxon>
        <taxon>Lophotrochozoa</taxon>
        <taxon>Annelida</taxon>
        <taxon>Polychaeta</taxon>
        <taxon>Sedentaria</taxon>
        <taxon>Scolecida</taxon>
        <taxon>Capitellidae</taxon>
        <taxon>Capitella</taxon>
    </lineage>
</organism>
<keyword evidence="5" id="KW-0968">Cytoplasmic vesicle</keyword>
<dbReference type="GO" id="GO:0030659">
    <property type="term" value="C:cytoplasmic vesicle membrane"/>
    <property type="evidence" value="ECO:0007669"/>
    <property type="project" value="UniProtKB-SubCell"/>
</dbReference>
<feature type="domain" description="Rab-GAP TBC" evidence="7">
    <location>
        <begin position="56"/>
        <end position="242"/>
    </location>
</feature>
<dbReference type="Proteomes" id="UP000014760">
    <property type="component" value="Unassembled WGS sequence"/>
</dbReference>
<comment type="subcellular location">
    <subcellularLocation>
        <location evidence="1">Cytoplasmic vesicle membrane</location>
    </subcellularLocation>
    <subcellularLocation>
        <location evidence="2">Endomembrane system</location>
        <topology evidence="2">Peripheral membrane protein</topology>
    </subcellularLocation>
    <subcellularLocation>
        <location evidence="6">Synapse</location>
    </subcellularLocation>
</comment>
<keyword evidence="3" id="KW-0770">Synapse</keyword>
<keyword evidence="4" id="KW-0472">Membrane</keyword>
<dbReference type="PROSITE" id="PS51886">
    <property type="entry name" value="TLDC"/>
    <property type="match status" value="1"/>
</dbReference>
<evidence type="ECO:0000256" key="1">
    <source>
        <dbReference type="ARBA" id="ARBA00004156"/>
    </source>
</evidence>
<dbReference type="InterPro" id="IPR006571">
    <property type="entry name" value="TLDc_dom"/>
</dbReference>
<dbReference type="SUPFAM" id="SSF47923">
    <property type="entry name" value="Ypt/Rab-GAP domain of gyp1p"/>
    <property type="match status" value="2"/>
</dbReference>
<dbReference type="PANTHER" id="PTHR23354">
    <property type="entry name" value="NUCLEOLAR PROTEIN 7/ESTROGEN RECEPTOR COACTIVATOR-RELATED"/>
    <property type="match status" value="1"/>
</dbReference>
<dbReference type="EnsemblMetazoa" id="CapteT145836">
    <property type="protein sequence ID" value="CapteP145836"/>
    <property type="gene ID" value="CapteG145836"/>
</dbReference>
<dbReference type="OrthoDB" id="10065050at2759"/>
<evidence type="ECO:0000259" key="7">
    <source>
        <dbReference type="PROSITE" id="PS50086"/>
    </source>
</evidence>
<dbReference type="Gene3D" id="1.10.472.80">
    <property type="entry name" value="Ypt/Rab-GAP domain of gyp1p, domain 3"/>
    <property type="match status" value="1"/>
</dbReference>
<protein>
    <recommendedName>
        <fullName evidence="11">TLDc domain-containing protein</fullName>
    </recommendedName>
</protein>
<evidence type="ECO:0000256" key="2">
    <source>
        <dbReference type="ARBA" id="ARBA00004184"/>
    </source>
</evidence>
<evidence type="ECO:0000313" key="10">
    <source>
        <dbReference type="Proteomes" id="UP000014760"/>
    </source>
</evidence>